<dbReference type="AlphaFoldDB" id="A0A917CZD9"/>
<organism evidence="1 2">
    <name type="scientific">Rhodococcoides trifolii</name>
    <dbReference type="NCBI Taxonomy" id="908250"/>
    <lineage>
        <taxon>Bacteria</taxon>
        <taxon>Bacillati</taxon>
        <taxon>Actinomycetota</taxon>
        <taxon>Actinomycetes</taxon>
        <taxon>Mycobacteriales</taxon>
        <taxon>Nocardiaceae</taxon>
        <taxon>Rhodococcoides</taxon>
    </lineage>
</organism>
<accession>A0A917CZD9</accession>
<reference evidence="1" key="1">
    <citation type="journal article" date="2014" name="Int. J. Syst. Evol. Microbiol.">
        <title>Complete genome sequence of Corynebacterium casei LMG S-19264T (=DSM 44701T), isolated from a smear-ripened cheese.</title>
        <authorList>
            <consortium name="US DOE Joint Genome Institute (JGI-PGF)"/>
            <person name="Walter F."/>
            <person name="Albersmeier A."/>
            <person name="Kalinowski J."/>
            <person name="Ruckert C."/>
        </authorList>
    </citation>
    <scope>NUCLEOTIDE SEQUENCE</scope>
    <source>
        <strain evidence="1">CCM 7905</strain>
    </source>
</reference>
<reference evidence="1" key="2">
    <citation type="submission" date="2020-09" db="EMBL/GenBank/DDBJ databases">
        <authorList>
            <person name="Sun Q."/>
            <person name="Sedlacek I."/>
        </authorList>
    </citation>
    <scope>NUCLEOTIDE SEQUENCE</scope>
    <source>
        <strain evidence="1">CCM 7905</strain>
    </source>
</reference>
<evidence type="ECO:0000313" key="2">
    <source>
        <dbReference type="Proteomes" id="UP000654257"/>
    </source>
</evidence>
<evidence type="ECO:0000313" key="1">
    <source>
        <dbReference type="EMBL" id="GGG03966.1"/>
    </source>
</evidence>
<gene>
    <name evidence="1" type="ORF">GCM10007304_17630</name>
</gene>
<keyword evidence="2" id="KW-1185">Reference proteome</keyword>
<protein>
    <recommendedName>
        <fullName evidence="3">Head-to-tail adaptor</fullName>
    </recommendedName>
</protein>
<sequence length="256" mass="27605">MAGPDGWVIAPTAEEWETASDVDKEYATTMAVHLLWTLTGRVLGTFPAAVRPCFGTQEHTTAWRGNGVRDGYWWPGLVAGTGTSGACGCADGCDCFGVNQLMLPGPVASVTRVLIDGVVVPSSAYKVKDRRWLFRTDGQGWPQAQDLTAADTAVGAFLVEYQRGVPVPAAGLVAAADLAVDLLRARLNKPCKIPSRAQNVSRQGIEVQLIDPYTLFESGLTGLPSVDQWISAVNPSRLRSRSRVYSPDAQRVSRFR</sequence>
<name>A0A917CZD9_9NOCA</name>
<evidence type="ECO:0008006" key="3">
    <source>
        <dbReference type="Google" id="ProtNLM"/>
    </source>
</evidence>
<dbReference type="EMBL" id="BMCU01000002">
    <property type="protein sequence ID" value="GGG03966.1"/>
    <property type="molecule type" value="Genomic_DNA"/>
</dbReference>
<dbReference type="Proteomes" id="UP000654257">
    <property type="component" value="Unassembled WGS sequence"/>
</dbReference>
<proteinExistence type="predicted"/>
<comment type="caution">
    <text evidence="1">The sequence shown here is derived from an EMBL/GenBank/DDBJ whole genome shotgun (WGS) entry which is preliminary data.</text>
</comment>